<dbReference type="InterPro" id="IPR014710">
    <property type="entry name" value="RmlC-like_jellyroll"/>
</dbReference>
<accession>A0A4U1CKN2</accession>
<dbReference type="RefSeq" id="WP_136835483.1">
    <property type="nucleotide sequence ID" value="NZ_SWBQ01000002.1"/>
</dbReference>
<dbReference type="InterPro" id="IPR018490">
    <property type="entry name" value="cNMP-bd_dom_sf"/>
</dbReference>
<dbReference type="OrthoDB" id="769097at2"/>
<comment type="caution">
    <text evidence="1">The sequence shown here is derived from an EMBL/GenBank/DDBJ whole genome shotgun (WGS) entry which is preliminary data.</text>
</comment>
<proteinExistence type="predicted"/>
<evidence type="ECO:0008006" key="3">
    <source>
        <dbReference type="Google" id="ProtNLM"/>
    </source>
</evidence>
<evidence type="ECO:0000313" key="2">
    <source>
        <dbReference type="Proteomes" id="UP000307244"/>
    </source>
</evidence>
<sequence length="216" mass="24677">MSYKEKFFVANNLTGTPEGNLLESLGELMNLTDEFYSNILPMLKHQSSRKVVKVTSEGDICKTAYWIDSGYGRFYRVVYKDGVRTEVTFKFFMPGSIMVIPECFFNGKPCDYYADFTKNAVVIAFTADNFSTLKLTASEAEALANRVLSLSNPGSNKKNEILNLKPTPRYEKFLEVFGKESTRYCKVKDMASFLLIVPQTLSKIRARIKRRDQSKR</sequence>
<dbReference type="Gene3D" id="2.60.120.10">
    <property type="entry name" value="Jelly Rolls"/>
    <property type="match status" value="1"/>
</dbReference>
<dbReference type="SUPFAM" id="SSF51206">
    <property type="entry name" value="cAMP-binding domain-like"/>
    <property type="match status" value="1"/>
</dbReference>
<dbReference type="EMBL" id="SWBQ01000002">
    <property type="protein sequence ID" value="TKC07216.1"/>
    <property type="molecule type" value="Genomic_DNA"/>
</dbReference>
<name>A0A4U1CKN2_9SPHI</name>
<dbReference type="Proteomes" id="UP000307244">
    <property type="component" value="Unassembled WGS sequence"/>
</dbReference>
<gene>
    <name evidence="1" type="ORF">FA047_08140</name>
</gene>
<organism evidence="1 2">
    <name type="scientific">Pedobacter frigoris</name>
    <dbReference type="NCBI Taxonomy" id="2571272"/>
    <lineage>
        <taxon>Bacteria</taxon>
        <taxon>Pseudomonadati</taxon>
        <taxon>Bacteroidota</taxon>
        <taxon>Sphingobacteriia</taxon>
        <taxon>Sphingobacteriales</taxon>
        <taxon>Sphingobacteriaceae</taxon>
        <taxon>Pedobacter</taxon>
    </lineage>
</organism>
<evidence type="ECO:0000313" key="1">
    <source>
        <dbReference type="EMBL" id="TKC07216.1"/>
    </source>
</evidence>
<dbReference type="AlphaFoldDB" id="A0A4U1CKN2"/>
<protein>
    <recommendedName>
        <fullName evidence="3">Crp/Fnr family transcriptional regulator</fullName>
    </recommendedName>
</protein>
<keyword evidence="2" id="KW-1185">Reference proteome</keyword>
<reference evidence="1 2" key="1">
    <citation type="submission" date="2019-04" db="EMBL/GenBank/DDBJ databases">
        <title>Pedobacter sp. RP-3-15 sp. nov., isolated from Arctic soil.</title>
        <authorList>
            <person name="Dahal R.H."/>
            <person name="Kim D.-U."/>
        </authorList>
    </citation>
    <scope>NUCLEOTIDE SEQUENCE [LARGE SCALE GENOMIC DNA]</scope>
    <source>
        <strain evidence="1 2">RP-3-15</strain>
    </source>
</reference>